<feature type="domain" description="C2H2-type" evidence="14">
    <location>
        <begin position="748"/>
        <end position="777"/>
    </location>
</feature>
<keyword evidence="3" id="KW-0597">Phosphoprotein</keyword>
<dbReference type="InterPro" id="IPR036236">
    <property type="entry name" value="Znf_C2H2_sf"/>
</dbReference>
<dbReference type="InterPro" id="IPR052251">
    <property type="entry name" value="GH-ZnFinger_Regulators"/>
</dbReference>
<dbReference type="InterPro" id="IPR057986">
    <property type="entry name" value="TPR_Rlf/292/654"/>
</dbReference>
<evidence type="ECO:0000256" key="13">
    <source>
        <dbReference type="SAM" id="MobiDB-lite"/>
    </source>
</evidence>
<feature type="compositionally biased region" description="Polar residues" evidence="13">
    <location>
        <begin position="1396"/>
        <end position="1409"/>
    </location>
</feature>
<dbReference type="Pfam" id="PF13912">
    <property type="entry name" value="zf-C2H2_6"/>
    <property type="match status" value="1"/>
</dbReference>
<keyword evidence="10" id="KW-0804">Transcription</keyword>
<feature type="compositionally biased region" description="Polar residues" evidence="13">
    <location>
        <begin position="1184"/>
        <end position="1203"/>
    </location>
</feature>
<keyword evidence="9" id="KW-0238">DNA-binding</keyword>
<comment type="similarity">
    <text evidence="2">Belongs to the krueppel C2H2-type zinc-finger protein family.</text>
</comment>
<evidence type="ECO:0000256" key="10">
    <source>
        <dbReference type="ARBA" id="ARBA00023163"/>
    </source>
</evidence>
<evidence type="ECO:0000259" key="14">
    <source>
        <dbReference type="PROSITE" id="PS50157"/>
    </source>
</evidence>
<dbReference type="GO" id="GO:0000981">
    <property type="term" value="F:DNA-binding transcription factor activity, RNA polymerase II-specific"/>
    <property type="evidence" value="ECO:0007669"/>
    <property type="project" value="TreeGrafter"/>
</dbReference>
<evidence type="ECO:0000256" key="2">
    <source>
        <dbReference type="ARBA" id="ARBA00006991"/>
    </source>
</evidence>
<reference evidence="15 16" key="1">
    <citation type="journal article" date="2018" name="Nat. Ecol. Evol.">
        <title>Shark genomes provide insights into elasmobranch evolution and the origin of vertebrates.</title>
        <authorList>
            <person name="Hara Y"/>
            <person name="Yamaguchi K"/>
            <person name="Onimaru K"/>
            <person name="Kadota M"/>
            <person name="Koyanagi M"/>
            <person name="Keeley SD"/>
            <person name="Tatsumi K"/>
            <person name="Tanaka K"/>
            <person name="Motone F"/>
            <person name="Kageyama Y"/>
            <person name="Nozu R"/>
            <person name="Adachi N"/>
            <person name="Nishimura O"/>
            <person name="Nakagawa R"/>
            <person name="Tanegashima C"/>
            <person name="Kiyatake I"/>
            <person name="Matsumoto R"/>
            <person name="Murakumo K"/>
            <person name="Nishida K"/>
            <person name="Terakita A"/>
            <person name="Kuratani S"/>
            <person name="Sato K"/>
            <person name="Hyodo S Kuraku.S."/>
        </authorList>
    </citation>
    <scope>NUCLEOTIDE SEQUENCE [LARGE SCALE GENOMIC DNA]</scope>
</reference>
<comment type="caution">
    <text evidence="15">The sequence shown here is derived from an EMBL/GenBank/DDBJ whole genome shotgun (WGS) entry which is preliminary data.</text>
</comment>
<dbReference type="SMART" id="SM00355">
    <property type="entry name" value="ZnF_C2H2"/>
    <property type="match status" value="16"/>
</dbReference>
<keyword evidence="4" id="KW-0479">Metal-binding</keyword>
<feature type="region of interest" description="Disordered" evidence="13">
    <location>
        <begin position="1768"/>
        <end position="1810"/>
    </location>
</feature>
<dbReference type="GO" id="GO:0005634">
    <property type="term" value="C:nucleus"/>
    <property type="evidence" value="ECO:0007669"/>
    <property type="project" value="UniProtKB-SubCell"/>
</dbReference>
<evidence type="ECO:0000256" key="7">
    <source>
        <dbReference type="ARBA" id="ARBA00022833"/>
    </source>
</evidence>
<evidence type="ECO:0000256" key="3">
    <source>
        <dbReference type="ARBA" id="ARBA00022553"/>
    </source>
</evidence>
<evidence type="ECO:0000256" key="8">
    <source>
        <dbReference type="ARBA" id="ARBA00023015"/>
    </source>
</evidence>
<feature type="region of interest" description="Disordered" evidence="13">
    <location>
        <begin position="1391"/>
        <end position="1457"/>
    </location>
</feature>
<dbReference type="Pfam" id="PF25580">
    <property type="entry name" value="TPR_Rlf"/>
    <property type="match status" value="1"/>
</dbReference>
<evidence type="ECO:0000256" key="4">
    <source>
        <dbReference type="ARBA" id="ARBA00022723"/>
    </source>
</evidence>
<dbReference type="InterPro" id="IPR013087">
    <property type="entry name" value="Znf_C2H2_type"/>
</dbReference>
<feature type="domain" description="C2H2-type" evidence="14">
    <location>
        <begin position="1564"/>
        <end position="1589"/>
    </location>
</feature>
<keyword evidence="7" id="KW-0862">Zinc</keyword>
<feature type="region of interest" description="Disordered" evidence="13">
    <location>
        <begin position="1888"/>
        <end position="1920"/>
    </location>
</feature>
<evidence type="ECO:0000256" key="1">
    <source>
        <dbReference type="ARBA" id="ARBA00004123"/>
    </source>
</evidence>
<dbReference type="GO" id="GO:0003677">
    <property type="term" value="F:DNA binding"/>
    <property type="evidence" value="ECO:0007669"/>
    <property type="project" value="UniProtKB-KW"/>
</dbReference>
<dbReference type="OrthoDB" id="8691423at2759"/>
<name>A0A401P964_SCYTO</name>
<dbReference type="EMBL" id="BFAA01006028">
    <property type="protein sequence ID" value="GCB69669.1"/>
    <property type="molecule type" value="Genomic_DNA"/>
</dbReference>
<dbReference type="Proteomes" id="UP000288216">
    <property type="component" value="Unassembled WGS sequence"/>
</dbReference>
<dbReference type="PANTHER" id="PTHR15507">
    <property type="entry name" value="ZINC FINGER PROTEIN RLF"/>
    <property type="match status" value="1"/>
</dbReference>
<dbReference type="STRING" id="75743.A0A401P964"/>
<sequence>MADGESEQAPEPLTERLRRVQAELRRRGLSKESSAHYCQRFCEILVQYGEKCRTSEELLPLLEIYRISIQSYTSARPYLTTECAHINFVLNRLAVSCFELLLSLSEKEVPQEVWQQLQQTLQDSHNALLEFGHNELQALVAITREGGAWKNPVLQCILSKQPTETQEEVNNYLIQEGPAFLEIRIKHLMKTDHKSDATLLAKCCAENSEINSKGAFRQIYLTCLCTMGPNEEAAKEIAHVDCKEVLDIICNLESDGQDNAAFVLCTTFLTHQLQQESVYCSWELTLFWSKLQRRMDPSLDSFLERCRQLGIIARTVYHIFFLIKVIQSEAEGAGLPISIELCVGALRIQSNENAEMKISICKTIACLMPDDLEVRRACQLTQFLLEPTVDAYREVEKLYKQPDQKYDEENGPIPNSLHCELLLVLKSHWPFDPEFWDWKTLKRHCRGHLGEHAAAISEDELSEDELDGNELFDQMSKIPETMNDGREKDGESFCKKKEKVMSERYYRWLQNMFFCVLCKKDYVVARIVHHAKTHIRDGIFSCPVCAKKFKKKEQFTPHVKEHIKKPKREKKLKKKAEAAEKSLLPALNVSPPPKQQLPVDEVKGLIKKEVEENDYIIFSGTDSVEEGQGDVSKPEVDEIAVSQWTESYPCPGTDCLRSFKYYKNLTAHLKNDHLDNDENVKHFLEMNNRKALCKYCRRHFVSDYHLKAHLKVHSGLEPYICIQMDCNASFQAFADLVKHRKQHKEFRSKCTFKGCNKVFSGSCLLYHHEAQHYREAAYSCNLSGCKKFYFSKSEFQNHLRTHGITSLEDFEAKFLKKESDTTQDLVDYGPKLMTAEEKLQPNSSTENADEKLNEIAGRSSGSCSYSLPQDVVKKEKEAPYSPGGSYYPAVQGTDSADSAFVNKSGSGNSNLQSVYSENLLVPLEKLASFKELSDIEDMMKAATLHPELNRSLTKHKITTGARGRLTAINKLACGIDGCIMMYALTKDLKKHIKIAHPNYYKAKKRISKHSRDVMKGSAPNQGKVKTELVQQVTPQSLQGEEGESGSPAIDELCRNKSVLLKTRAKKPKNNRNAKWPAIFKDNKFVCSRCFKEFSNPKSLGGHLARKIKCPLLAENSAEITPVKSYVEQPPDVASCTPVVPTLEELVRALQKLQLDKSETLRNEVMVCTSTLSPPPSAELPPTSIPTSDASVSTPSGNDSQLQPHSHELFQSDSSKEDSGIIKPFVCDHGGCAFKAMTKDGLINHYVKTHKYSKEKVLQLSRFQLRFAPFKCHICLRTFTRKTNLRTHYKQMHRFSKEDMQRGKFSYINCVSVPSNTNPQLNVPNILIKTENDSPHLTEENLSSAQNVAERLSLSENAGPIKIEEGCLYPMSVSYQTTNFNLFGDDEHAQLGPVSGSWRQTGSDSENTMNESITTERECSESTESLKSEEMRLNGSMESSMMPDSADDSESKEEGRGSRRIGAKSNLCYILNKYHKPYHCIHKGCSAAFTGQPNLIRHYQTVHQYNREQMCLEEDQGNAKKDNTKVKKIFKCKFEGCTKRFQYPRVLLRHYSEIHKLTGSETGKYACNQPDCLASFNVYSNLRRHLQQAHEINLEVKRETPGDLQFKCSIDGCSRTYTIRSSYLRHVQRQHKAHYKSILLRPRKNFQYDYNPDLERCAHSHLIDGASHSSASMVKPDELFRQEHLTDEDSCGSALLGEPNLGQIHAERLTDEGSSDSESEDEPDYERYQKHLDSYGSALKHESNFESRNSGGLDGKTYRKAAELESDLEKSITEHHSDDTSDSATQEEDSERNESCLTLDGSLVDDSEKDPRKSARCCDFLLKSRDHGFAMCKAEVLRDQFPCMVDDCQTVVLSRRSILRHYKIQHKIAPKYIEQNLNTLLVCKKYSDPSRSGKLGSDSRKVPKKLVSEQTEETPGCSVLRQQNGETPLKTEFKIEPEQIGTGQQLHNCSVGNDAVCSSGNILFPGKTVSSNSANRGPSFKENDANQAFLPKNGGVITNSSKQSANQNGSLFTKLKHPLKRKSEMEGQSQRTNSTLTQGSLFGTRDGQNGQQKPFDLTTYKPLGFEASFLKFIQESEDTENDVDETWHWEPPKRCKKYTSQKRESAVNTGLKESTMENCDEYSADCNKNDSVHNSFPAIEPLISPGPSPSLENLRTILDKALTDCGDLALKQLHFLRPVVVLERSEFSTPLLELFPTKKSDELCVGSS</sequence>
<feature type="domain" description="C2H2-type" evidence="14">
    <location>
        <begin position="1477"/>
        <end position="1507"/>
    </location>
</feature>
<dbReference type="Pfam" id="PF26218">
    <property type="entry name" value="zf_C2H2_ZNF292"/>
    <property type="match status" value="1"/>
</dbReference>
<feature type="region of interest" description="Disordered" evidence="13">
    <location>
        <begin position="1171"/>
        <end position="1215"/>
    </location>
</feature>
<feature type="region of interest" description="Disordered" evidence="13">
    <location>
        <begin position="1968"/>
        <end position="2052"/>
    </location>
</feature>
<feature type="compositionally biased region" description="Basic and acidic residues" evidence="13">
    <location>
        <begin position="1413"/>
        <end position="1431"/>
    </location>
</feature>
<dbReference type="PROSITE" id="PS00028">
    <property type="entry name" value="ZINC_FINGER_C2H2_1"/>
    <property type="match status" value="12"/>
</dbReference>
<dbReference type="Gene3D" id="3.30.160.60">
    <property type="entry name" value="Classic Zinc Finger"/>
    <property type="match status" value="7"/>
</dbReference>
<evidence type="ECO:0000256" key="9">
    <source>
        <dbReference type="ARBA" id="ARBA00023125"/>
    </source>
</evidence>
<gene>
    <name evidence="15" type="ORF">scyTo_0012462</name>
</gene>
<dbReference type="PANTHER" id="PTHR15507:SF18">
    <property type="entry name" value="ZINC FINGER PROTEIN RLF"/>
    <property type="match status" value="1"/>
</dbReference>
<dbReference type="PROSITE" id="PS50157">
    <property type="entry name" value="ZINC_FINGER_C2H2_2"/>
    <property type="match status" value="11"/>
</dbReference>
<keyword evidence="8" id="KW-0805">Transcription regulation</keyword>
<evidence type="ECO:0000256" key="11">
    <source>
        <dbReference type="ARBA" id="ARBA00023242"/>
    </source>
</evidence>
<evidence type="ECO:0000256" key="12">
    <source>
        <dbReference type="PROSITE-ProRule" id="PRU00042"/>
    </source>
</evidence>
<feature type="compositionally biased region" description="Polar residues" evidence="13">
    <location>
        <begin position="2025"/>
        <end position="2051"/>
    </location>
</feature>
<feature type="domain" description="C2H2-type" evidence="14">
    <location>
        <begin position="648"/>
        <end position="678"/>
    </location>
</feature>
<feature type="domain" description="C2H2-type" evidence="14">
    <location>
        <begin position="540"/>
        <end position="567"/>
    </location>
</feature>
<keyword evidence="11" id="KW-0539">Nucleus</keyword>
<keyword evidence="6 12" id="KW-0863">Zinc-finger</keyword>
<feature type="compositionally biased region" description="Basic and acidic residues" evidence="13">
    <location>
        <begin position="1204"/>
        <end position="1215"/>
    </location>
</feature>
<organism evidence="15 16">
    <name type="scientific">Scyliorhinus torazame</name>
    <name type="common">Cloudy catshark</name>
    <name type="synonym">Catulus torazame</name>
    <dbReference type="NCBI Taxonomy" id="75743"/>
    <lineage>
        <taxon>Eukaryota</taxon>
        <taxon>Metazoa</taxon>
        <taxon>Chordata</taxon>
        <taxon>Craniata</taxon>
        <taxon>Vertebrata</taxon>
        <taxon>Chondrichthyes</taxon>
        <taxon>Elasmobranchii</taxon>
        <taxon>Galeomorphii</taxon>
        <taxon>Galeoidea</taxon>
        <taxon>Carcharhiniformes</taxon>
        <taxon>Scyliorhinidae</taxon>
        <taxon>Scyliorhinus</taxon>
    </lineage>
</organism>
<keyword evidence="16" id="KW-1185">Reference proteome</keyword>
<feature type="domain" description="C2H2-type" evidence="14">
    <location>
        <begin position="1605"/>
        <end position="1635"/>
    </location>
</feature>
<feature type="domain" description="C2H2-type" evidence="14">
    <location>
        <begin position="1269"/>
        <end position="1297"/>
    </location>
</feature>
<feature type="compositionally biased region" description="Acidic residues" evidence="13">
    <location>
        <begin position="1712"/>
        <end position="1723"/>
    </location>
</feature>
<comment type="subcellular location">
    <subcellularLocation>
        <location evidence="1">Nucleus</location>
    </subcellularLocation>
</comment>
<dbReference type="InterPro" id="IPR058902">
    <property type="entry name" value="zf_C2H2_ZNF292/Rlf"/>
</dbReference>
<feature type="domain" description="C2H2-type" evidence="14">
    <location>
        <begin position="719"/>
        <end position="748"/>
    </location>
</feature>
<accession>A0A401P964</accession>
<proteinExistence type="inferred from homology"/>
<evidence type="ECO:0000313" key="15">
    <source>
        <dbReference type="EMBL" id="GCB69669.1"/>
    </source>
</evidence>
<feature type="compositionally biased region" description="Polar residues" evidence="13">
    <location>
        <begin position="1995"/>
        <end position="2010"/>
    </location>
</feature>
<dbReference type="SUPFAM" id="SSF57667">
    <property type="entry name" value="beta-beta-alpha zinc fingers"/>
    <property type="match status" value="3"/>
</dbReference>
<feature type="domain" description="C2H2-type" evidence="14">
    <location>
        <begin position="1529"/>
        <end position="1554"/>
    </location>
</feature>
<feature type="domain" description="C2H2-type" evidence="14">
    <location>
        <begin position="691"/>
        <end position="718"/>
    </location>
</feature>
<feature type="domain" description="C2H2-type" evidence="14">
    <location>
        <begin position="778"/>
        <end position="802"/>
    </location>
</feature>
<dbReference type="Pfam" id="PF00096">
    <property type="entry name" value="zf-C2H2"/>
    <property type="match status" value="1"/>
</dbReference>
<protein>
    <recommendedName>
        <fullName evidence="14">C2H2-type domain-containing protein</fullName>
    </recommendedName>
</protein>
<evidence type="ECO:0000256" key="5">
    <source>
        <dbReference type="ARBA" id="ARBA00022737"/>
    </source>
</evidence>
<dbReference type="Pfam" id="PF25420">
    <property type="entry name" value="zf-C2H2_ZN292"/>
    <property type="match status" value="1"/>
</dbReference>
<keyword evidence="5" id="KW-0677">Repeat</keyword>
<feature type="compositionally biased region" description="Basic and acidic residues" evidence="13">
    <location>
        <begin position="1768"/>
        <end position="1778"/>
    </location>
</feature>
<feature type="region of interest" description="Disordered" evidence="13">
    <location>
        <begin position="1704"/>
        <end position="1724"/>
    </location>
</feature>
<evidence type="ECO:0000313" key="16">
    <source>
        <dbReference type="Proteomes" id="UP000288216"/>
    </source>
</evidence>
<dbReference type="GO" id="GO:0008270">
    <property type="term" value="F:zinc ion binding"/>
    <property type="evidence" value="ECO:0007669"/>
    <property type="project" value="UniProtKB-KW"/>
</dbReference>
<dbReference type="OMA" id="FRCVIST"/>
<evidence type="ECO:0000256" key="6">
    <source>
        <dbReference type="ARBA" id="ARBA00022771"/>
    </source>
</evidence>